<feature type="transmembrane region" description="Helical" evidence="10">
    <location>
        <begin position="21"/>
        <end position="40"/>
    </location>
</feature>
<organism evidence="12">
    <name type="scientific">hydrothermal vent metagenome</name>
    <dbReference type="NCBI Taxonomy" id="652676"/>
    <lineage>
        <taxon>unclassified sequences</taxon>
        <taxon>metagenomes</taxon>
        <taxon>ecological metagenomes</taxon>
    </lineage>
</organism>
<dbReference type="InterPro" id="IPR012902">
    <property type="entry name" value="N_methyl_site"/>
</dbReference>
<dbReference type="InterPro" id="IPR000983">
    <property type="entry name" value="Bac_GSPG_pilin"/>
</dbReference>
<evidence type="ECO:0000256" key="7">
    <source>
        <dbReference type="ARBA" id="ARBA00022692"/>
    </source>
</evidence>
<dbReference type="NCBIfam" id="TIGR02532">
    <property type="entry name" value="IV_pilin_GFxxxE"/>
    <property type="match status" value="1"/>
</dbReference>
<evidence type="ECO:0000256" key="10">
    <source>
        <dbReference type="SAM" id="Phobius"/>
    </source>
</evidence>
<keyword evidence="6" id="KW-0997">Cell inner membrane</keyword>
<keyword evidence="5" id="KW-0488">Methylation</keyword>
<dbReference type="PRINTS" id="PR00813">
    <property type="entry name" value="BCTERIALGSPG"/>
</dbReference>
<feature type="domain" description="Type II secretion system protein GspG C-terminal" evidence="11">
    <location>
        <begin position="39"/>
        <end position="141"/>
    </location>
</feature>
<evidence type="ECO:0000256" key="1">
    <source>
        <dbReference type="ARBA" id="ARBA00004377"/>
    </source>
</evidence>
<keyword evidence="4" id="KW-1003">Cell membrane</keyword>
<keyword evidence="7 10" id="KW-0812">Transmembrane</keyword>
<dbReference type="NCBIfam" id="TIGR01710">
    <property type="entry name" value="typeII_sec_gspG"/>
    <property type="match status" value="1"/>
</dbReference>
<proteinExistence type="inferred from homology"/>
<evidence type="ECO:0000256" key="3">
    <source>
        <dbReference type="ARBA" id="ARBA00020042"/>
    </source>
</evidence>
<evidence type="ECO:0000256" key="2">
    <source>
        <dbReference type="ARBA" id="ARBA00009984"/>
    </source>
</evidence>
<evidence type="ECO:0000256" key="8">
    <source>
        <dbReference type="ARBA" id="ARBA00022989"/>
    </source>
</evidence>
<dbReference type="Pfam" id="PF07963">
    <property type="entry name" value="N_methyl"/>
    <property type="match status" value="1"/>
</dbReference>
<reference evidence="12" key="1">
    <citation type="submission" date="2016-10" db="EMBL/GenBank/DDBJ databases">
        <authorList>
            <person name="de Groot N.N."/>
        </authorList>
    </citation>
    <scope>NUCLEOTIDE SEQUENCE</scope>
</reference>
<protein>
    <recommendedName>
        <fullName evidence="3">Type II secretion system core protein G</fullName>
    </recommendedName>
</protein>
<dbReference type="GO" id="GO:0005886">
    <property type="term" value="C:plasma membrane"/>
    <property type="evidence" value="ECO:0007669"/>
    <property type="project" value="UniProtKB-SubCell"/>
</dbReference>
<evidence type="ECO:0000256" key="4">
    <source>
        <dbReference type="ARBA" id="ARBA00022475"/>
    </source>
</evidence>
<dbReference type="EMBL" id="FPIB01000017">
    <property type="protein sequence ID" value="SFV90501.1"/>
    <property type="molecule type" value="Genomic_DNA"/>
</dbReference>
<dbReference type="GO" id="GO:0015627">
    <property type="term" value="C:type II protein secretion system complex"/>
    <property type="evidence" value="ECO:0007669"/>
    <property type="project" value="InterPro"/>
</dbReference>
<name>A0A1W1E9H6_9ZZZZ</name>
<gene>
    <name evidence="12" type="ORF">MNB_SV-4-826</name>
</gene>
<sequence>MKPSSNLPHATMRNAFSLLELLIVIVILGLLIAVVAPGLMDRADQAKHDTVCLKMDDLKKRLDMFKLDNGTYPDTEEGFEALLSNPDEDKYPGYPVKPYLKKLPKDAWRTPFVYINKGDDVEIISLGADRKQGGEGSGQDILFSQCNK</sequence>
<comment type="subcellular location">
    <subcellularLocation>
        <location evidence="1">Cell inner membrane</location>
        <topology evidence="1">Single-pass membrane protein</topology>
    </subcellularLocation>
</comment>
<dbReference type="Gene3D" id="3.30.700.10">
    <property type="entry name" value="Glycoprotein, Type 4 Pilin"/>
    <property type="match status" value="1"/>
</dbReference>
<evidence type="ECO:0000256" key="9">
    <source>
        <dbReference type="ARBA" id="ARBA00023136"/>
    </source>
</evidence>
<dbReference type="InterPro" id="IPR045584">
    <property type="entry name" value="Pilin-like"/>
</dbReference>
<dbReference type="SUPFAM" id="SSF54523">
    <property type="entry name" value="Pili subunits"/>
    <property type="match status" value="1"/>
</dbReference>
<dbReference type="GO" id="GO:0015628">
    <property type="term" value="P:protein secretion by the type II secretion system"/>
    <property type="evidence" value="ECO:0007669"/>
    <property type="project" value="InterPro"/>
</dbReference>
<dbReference type="AlphaFoldDB" id="A0A1W1E9H6"/>
<comment type="similarity">
    <text evidence="2">Belongs to the GSP G family.</text>
</comment>
<dbReference type="InterPro" id="IPR010054">
    <property type="entry name" value="Type2_sec_GspG"/>
</dbReference>
<keyword evidence="8 10" id="KW-1133">Transmembrane helix</keyword>
<accession>A0A1W1E9H6</accession>
<dbReference type="InterPro" id="IPR013545">
    <property type="entry name" value="T2SS_protein-GspG_C"/>
</dbReference>
<evidence type="ECO:0000259" key="11">
    <source>
        <dbReference type="Pfam" id="PF08334"/>
    </source>
</evidence>
<keyword evidence="9 10" id="KW-0472">Membrane</keyword>
<evidence type="ECO:0000256" key="5">
    <source>
        <dbReference type="ARBA" id="ARBA00022481"/>
    </source>
</evidence>
<dbReference type="Pfam" id="PF08334">
    <property type="entry name" value="T2SSG"/>
    <property type="match status" value="1"/>
</dbReference>
<evidence type="ECO:0000256" key="6">
    <source>
        <dbReference type="ARBA" id="ARBA00022519"/>
    </source>
</evidence>
<evidence type="ECO:0000313" key="12">
    <source>
        <dbReference type="EMBL" id="SFV90501.1"/>
    </source>
</evidence>